<keyword evidence="3" id="KW-1185">Reference proteome</keyword>
<accession>A0A9W8XIC0</accession>
<comment type="caution">
    <text evidence="2">The sequence shown here is derived from an EMBL/GenBank/DDBJ whole genome shotgun (WGS) entry which is preliminary data.</text>
</comment>
<dbReference type="OrthoDB" id="3675680at2759"/>
<dbReference type="GeneID" id="80910507"/>
<evidence type="ECO:0000256" key="1">
    <source>
        <dbReference type="SAM" id="MobiDB-lite"/>
    </source>
</evidence>
<proteinExistence type="predicted"/>
<dbReference type="RefSeq" id="XP_056069990.1">
    <property type="nucleotide sequence ID" value="XM_056215743.1"/>
</dbReference>
<evidence type="ECO:0000313" key="3">
    <source>
        <dbReference type="Proteomes" id="UP001140513"/>
    </source>
</evidence>
<dbReference type="Proteomes" id="UP001140513">
    <property type="component" value="Unassembled WGS sequence"/>
</dbReference>
<evidence type="ECO:0000313" key="2">
    <source>
        <dbReference type="EMBL" id="KAJ4351634.1"/>
    </source>
</evidence>
<feature type="compositionally biased region" description="Low complexity" evidence="1">
    <location>
        <begin position="51"/>
        <end position="71"/>
    </location>
</feature>
<dbReference type="AlphaFoldDB" id="A0A9W8XIC0"/>
<gene>
    <name evidence="2" type="ORF">N0V89_006977</name>
</gene>
<name>A0A9W8XIC0_9PLEO</name>
<feature type="region of interest" description="Disordered" evidence="1">
    <location>
        <begin position="199"/>
        <end position="223"/>
    </location>
</feature>
<reference evidence="2" key="1">
    <citation type="submission" date="2022-10" db="EMBL/GenBank/DDBJ databases">
        <title>Tapping the CABI collections for fungal endophytes: first genome assemblies for Collariella, Neodidymelliopsis, Ascochyta clinopodiicola, Didymella pomorum, Didymosphaeria variabile, Neocosmospora piperis and Neocucurbitaria cava.</title>
        <authorList>
            <person name="Hill R."/>
        </authorList>
    </citation>
    <scope>NUCLEOTIDE SEQUENCE</scope>
    <source>
        <strain evidence="2">IMI 356815</strain>
    </source>
</reference>
<dbReference type="EMBL" id="JAPEUX010000005">
    <property type="protein sequence ID" value="KAJ4351634.1"/>
    <property type="molecule type" value="Genomic_DNA"/>
</dbReference>
<sequence length="402" mass="45047">MPRSQQHNRVLEPVVIEIELTPPSSPEPSGPDSDLDSDDGFDELILDGSRRSSTAATSANSQTSVASSSPAVQELKSRSLLGELLHAYACAEHGHHKGKPADGPRHKIIDYIHKNAVTVADVKLLIPKYNNDFGFINKLVSALGFHCAGGHVSEGDKEMIFLHILTHADERSSLYERVHARIKHCENAMMKTPHKFRAQCEKRRNEQREQQREQQEQAQERAKRMSEFPKHMLAPVSNPDIFPFGATSMAQMYVDVYGMGWDEVRRLGKHTETSKPFEEPWVLKPNFATTVPLLPRSLYKKSRPKVNIPSKDALKGAYALQCLAPTDWVMPNDWHYRDHLAKRATARDGGHLDRGDGEKVRVKLPSRITAQASSKSGVRAEGEVANVKMPMPDFMIRLVEVG</sequence>
<organism evidence="2 3">
    <name type="scientific">Didymosphaeria variabile</name>
    <dbReference type="NCBI Taxonomy" id="1932322"/>
    <lineage>
        <taxon>Eukaryota</taxon>
        <taxon>Fungi</taxon>
        <taxon>Dikarya</taxon>
        <taxon>Ascomycota</taxon>
        <taxon>Pezizomycotina</taxon>
        <taxon>Dothideomycetes</taxon>
        <taxon>Pleosporomycetidae</taxon>
        <taxon>Pleosporales</taxon>
        <taxon>Massarineae</taxon>
        <taxon>Didymosphaeriaceae</taxon>
        <taxon>Didymosphaeria</taxon>
    </lineage>
</organism>
<feature type="compositionally biased region" description="Acidic residues" evidence="1">
    <location>
        <begin position="33"/>
        <end position="45"/>
    </location>
</feature>
<protein>
    <submittedName>
        <fullName evidence="2">Uncharacterized protein</fullName>
    </submittedName>
</protein>
<feature type="region of interest" description="Disordered" evidence="1">
    <location>
        <begin position="19"/>
        <end position="71"/>
    </location>
</feature>